<gene>
    <name evidence="3" type="ORF">DW322_18810</name>
</gene>
<evidence type="ECO:0000256" key="1">
    <source>
        <dbReference type="SAM" id="Phobius"/>
    </source>
</evidence>
<feature type="transmembrane region" description="Helical" evidence="1">
    <location>
        <begin position="56"/>
        <end position="78"/>
    </location>
</feature>
<evidence type="ECO:0000313" key="4">
    <source>
        <dbReference type="Proteomes" id="UP000471120"/>
    </source>
</evidence>
<keyword evidence="1" id="KW-1133">Transmembrane helix</keyword>
<protein>
    <submittedName>
        <fullName evidence="3">Endonuclease/exonuclease/phosphatase family protein</fullName>
    </submittedName>
</protein>
<dbReference type="SUPFAM" id="SSF56219">
    <property type="entry name" value="DNase I-like"/>
    <property type="match status" value="1"/>
</dbReference>
<keyword evidence="3" id="KW-0269">Exonuclease</keyword>
<feature type="domain" description="Endonuclease/exonuclease/phosphatase" evidence="2">
    <location>
        <begin position="98"/>
        <end position="306"/>
    </location>
</feature>
<dbReference type="GO" id="GO:0004519">
    <property type="term" value="F:endonuclease activity"/>
    <property type="evidence" value="ECO:0007669"/>
    <property type="project" value="UniProtKB-KW"/>
</dbReference>
<accession>A0A6P2CLJ8</accession>
<sequence>MVVALGLLASLVGAVGVGVHFVGPVSDRLIRIASFVPWLVLVGVVGALLLLAARSWVLAAVASLVAIVGVATYAPLYVADGDQPGAGRVAGAPLTLLQTNIRLGEADPDALVRMIAERDVDLVTVQELTFGSVERLDAAGIGDLLPYRFTAPKEDGSGGGTGIYSRYPVTDGEVARGFAMANVTARLDVDGREVAVAALHPLPPFPEPAWRWAGEMERIGDVLTGFAADGAPVVVCGDFNSTWSHTRYRALLTDGYRDAADLSGAGFVPTYPTDSRIPALVGIDHVVVRDTAVSSFERVSVAGSDHAGLLVTVTPTFDAG</sequence>
<dbReference type="InterPro" id="IPR005135">
    <property type="entry name" value="Endo/exonuclease/phosphatase"/>
</dbReference>
<evidence type="ECO:0000259" key="2">
    <source>
        <dbReference type="Pfam" id="PF03372"/>
    </source>
</evidence>
<dbReference type="Pfam" id="PF03372">
    <property type="entry name" value="Exo_endo_phos"/>
    <property type="match status" value="1"/>
</dbReference>
<dbReference type="EMBL" id="QRCM01000001">
    <property type="protein sequence ID" value="TXG91858.1"/>
    <property type="molecule type" value="Genomic_DNA"/>
</dbReference>
<dbReference type="Gene3D" id="3.60.10.10">
    <property type="entry name" value="Endonuclease/exonuclease/phosphatase"/>
    <property type="match status" value="1"/>
</dbReference>
<dbReference type="RefSeq" id="WP_010839122.1">
    <property type="nucleotide sequence ID" value="NZ_QRCM01000001.1"/>
</dbReference>
<keyword evidence="1" id="KW-0472">Membrane</keyword>
<feature type="transmembrane region" description="Helical" evidence="1">
    <location>
        <begin position="32"/>
        <end position="51"/>
    </location>
</feature>
<proteinExistence type="predicted"/>
<reference evidence="3 4" key="1">
    <citation type="submission" date="2018-07" db="EMBL/GenBank/DDBJ databases">
        <title>Genome sequence of Rhodococcus rhodnii ATCC 35071 from Rhodnius prolixus.</title>
        <authorList>
            <person name="Patel V."/>
            <person name="Vogel K.J."/>
        </authorList>
    </citation>
    <scope>NUCLEOTIDE SEQUENCE [LARGE SCALE GENOMIC DNA]</scope>
    <source>
        <strain evidence="3 4">ATCC 35071</strain>
    </source>
</reference>
<dbReference type="InterPro" id="IPR036691">
    <property type="entry name" value="Endo/exonu/phosph_ase_sf"/>
</dbReference>
<name>A0A6P2CLJ8_9NOCA</name>
<dbReference type="GO" id="GO:0004527">
    <property type="term" value="F:exonuclease activity"/>
    <property type="evidence" value="ECO:0007669"/>
    <property type="project" value="UniProtKB-KW"/>
</dbReference>
<evidence type="ECO:0000313" key="3">
    <source>
        <dbReference type="EMBL" id="TXG91858.1"/>
    </source>
</evidence>
<comment type="caution">
    <text evidence="3">The sequence shown here is derived from an EMBL/GenBank/DDBJ whole genome shotgun (WGS) entry which is preliminary data.</text>
</comment>
<keyword evidence="3" id="KW-0255">Endonuclease</keyword>
<keyword evidence="1" id="KW-0812">Transmembrane</keyword>
<organism evidence="3 4">
    <name type="scientific">Rhodococcus rhodnii</name>
    <dbReference type="NCBI Taxonomy" id="38312"/>
    <lineage>
        <taxon>Bacteria</taxon>
        <taxon>Bacillati</taxon>
        <taxon>Actinomycetota</taxon>
        <taxon>Actinomycetes</taxon>
        <taxon>Mycobacteriales</taxon>
        <taxon>Nocardiaceae</taxon>
        <taxon>Rhodococcus</taxon>
    </lineage>
</organism>
<dbReference type="Proteomes" id="UP000471120">
    <property type="component" value="Unassembled WGS sequence"/>
</dbReference>
<keyword evidence="3" id="KW-0378">Hydrolase</keyword>
<dbReference type="AlphaFoldDB" id="A0A6P2CLJ8"/>
<keyword evidence="3" id="KW-0540">Nuclease</keyword>